<feature type="compositionally biased region" description="Low complexity" evidence="13">
    <location>
        <begin position="364"/>
        <end position="396"/>
    </location>
</feature>
<comment type="subcellular location">
    <subcellularLocation>
        <location evidence="1">Nucleus</location>
    </subcellularLocation>
</comment>
<evidence type="ECO:0000256" key="12">
    <source>
        <dbReference type="PROSITE-ProRule" id="PRU00267"/>
    </source>
</evidence>
<dbReference type="GO" id="GO:0010628">
    <property type="term" value="P:positive regulation of gene expression"/>
    <property type="evidence" value="ECO:0007669"/>
    <property type="project" value="UniProtKB-ARBA"/>
</dbReference>
<dbReference type="GO" id="GO:0000981">
    <property type="term" value="F:DNA-binding transcription factor activity, RNA polymerase II-specific"/>
    <property type="evidence" value="ECO:0007669"/>
    <property type="project" value="TreeGrafter"/>
</dbReference>
<evidence type="ECO:0000256" key="3">
    <source>
        <dbReference type="ARBA" id="ARBA00022687"/>
    </source>
</evidence>
<dbReference type="GO" id="GO:0019900">
    <property type="term" value="F:kinase binding"/>
    <property type="evidence" value="ECO:0007669"/>
    <property type="project" value="UniProtKB-ARBA"/>
</dbReference>
<dbReference type="InterPro" id="IPR009071">
    <property type="entry name" value="HMG_box_dom"/>
</dbReference>
<keyword evidence="6" id="KW-0010">Activator</keyword>
<proteinExistence type="inferred from homology"/>
<feature type="DNA-binding region" description="HMG box" evidence="12">
    <location>
        <begin position="140"/>
        <end position="208"/>
    </location>
</feature>
<feature type="region of interest" description="Disordered" evidence="13">
    <location>
        <begin position="439"/>
        <end position="458"/>
    </location>
</feature>
<dbReference type="GO" id="GO:0000785">
    <property type="term" value="C:chromatin"/>
    <property type="evidence" value="ECO:0007669"/>
    <property type="project" value="TreeGrafter"/>
</dbReference>
<keyword evidence="3" id="KW-0879">Wnt signaling pathway</keyword>
<comment type="caution">
    <text evidence="15">The sequence shown here is derived from an EMBL/GenBank/DDBJ whole genome shotgun (WGS) entry which is preliminary data.</text>
</comment>
<organism evidence="15 16">
    <name type="scientific">Artemia franciscana</name>
    <name type="common">Brine shrimp</name>
    <name type="synonym">Artemia sanfranciscana</name>
    <dbReference type="NCBI Taxonomy" id="6661"/>
    <lineage>
        <taxon>Eukaryota</taxon>
        <taxon>Metazoa</taxon>
        <taxon>Ecdysozoa</taxon>
        <taxon>Arthropoda</taxon>
        <taxon>Crustacea</taxon>
        <taxon>Branchiopoda</taxon>
        <taxon>Anostraca</taxon>
        <taxon>Artemiidae</taxon>
        <taxon>Artemia</taxon>
    </lineage>
</organism>
<dbReference type="SMART" id="SM00398">
    <property type="entry name" value="HMG"/>
    <property type="match status" value="1"/>
</dbReference>
<comment type="similarity">
    <text evidence="2">Belongs to the TCF/LEF family.</text>
</comment>
<evidence type="ECO:0000256" key="5">
    <source>
        <dbReference type="ARBA" id="ARBA00023125"/>
    </source>
</evidence>
<evidence type="ECO:0000256" key="13">
    <source>
        <dbReference type="SAM" id="MobiDB-lite"/>
    </source>
</evidence>
<dbReference type="GO" id="GO:0007435">
    <property type="term" value="P:salivary gland morphogenesis"/>
    <property type="evidence" value="ECO:0007669"/>
    <property type="project" value="UniProtKB-ARBA"/>
</dbReference>
<dbReference type="GO" id="GO:1990907">
    <property type="term" value="C:beta-catenin-TCF complex"/>
    <property type="evidence" value="ECO:0007669"/>
    <property type="project" value="TreeGrafter"/>
</dbReference>
<dbReference type="PROSITE" id="PS50118">
    <property type="entry name" value="HMG_BOX_2"/>
    <property type="match status" value="1"/>
</dbReference>
<comment type="function">
    <text evidence="9">Segment polarity protein. Functions together with arm to transduce the Wingless (Wg) signal in embryos and in developing adult tissues. Acts as a transcriptional activator, but in the absence of arm, it binds to gro and acts as a transcriptional repressor of wg-responsive genes.</text>
</comment>
<feature type="compositionally biased region" description="Acidic residues" evidence="13">
    <location>
        <begin position="352"/>
        <end position="363"/>
    </location>
</feature>
<evidence type="ECO:0000256" key="9">
    <source>
        <dbReference type="ARBA" id="ARBA00053480"/>
    </source>
</evidence>
<dbReference type="GO" id="GO:0045892">
    <property type="term" value="P:negative regulation of DNA-templated transcription"/>
    <property type="evidence" value="ECO:0007669"/>
    <property type="project" value="UniProtKB-ARBA"/>
</dbReference>
<dbReference type="Pfam" id="PF00505">
    <property type="entry name" value="HMG_box"/>
    <property type="match status" value="1"/>
</dbReference>
<evidence type="ECO:0000256" key="1">
    <source>
        <dbReference type="ARBA" id="ARBA00004123"/>
    </source>
</evidence>
<dbReference type="Proteomes" id="UP001187531">
    <property type="component" value="Unassembled WGS sequence"/>
</dbReference>
<name>A0AA88LJG8_ARTSF</name>
<dbReference type="Gene3D" id="1.10.30.10">
    <property type="entry name" value="High mobility group box domain"/>
    <property type="match status" value="1"/>
</dbReference>
<dbReference type="GO" id="GO:0007500">
    <property type="term" value="P:mesodermal cell fate determination"/>
    <property type="evidence" value="ECO:0007669"/>
    <property type="project" value="UniProtKB-ARBA"/>
</dbReference>
<dbReference type="GO" id="GO:0001222">
    <property type="term" value="F:transcription corepressor binding"/>
    <property type="evidence" value="ECO:0007669"/>
    <property type="project" value="UniProtKB-ARBA"/>
</dbReference>
<dbReference type="GO" id="GO:0035277">
    <property type="term" value="P:spiracle morphogenesis, open tracheal system"/>
    <property type="evidence" value="ECO:0007669"/>
    <property type="project" value="UniProtKB-ARBA"/>
</dbReference>
<feature type="region of interest" description="Disordered" evidence="13">
    <location>
        <begin position="322"/>
        <end position="432"/>
    </location>
</feature>
<dbReference type="CDD" id="cd21996">
    <property type="entry name" value="HMG-box_TCF7-like"/>
    <property type="match status" value="1"/>
</dbReference>
<evidence type="ECO:0000256" key="7">
    <source>
        <dbReference type="ARBA" id="ARBA00023163"/>
    </source>
</evidence>
<evidence type="ECO:0000256" key="6">
    <source>
        <dbReference type="ARBA" id="ARBA00023159"/>
    </source>
</evidence>
<dbReference type="InterPro" id="IPR024940">
    <property type="entry name" value="TCF/LEF"/>
</dbReference>
<feature type="domain" description="HMG box" evidence="14">
    <location>
        <begin position="140"/>
        <end position="208"/>
    </location>
</feature>
<evidence type="ECO:0000256" key="8">
    <source>
        <dbReference type="ARBA" id="ARBA00023242"/>
    </source>
</evidence>
<keyword evidence="4" id="KW-0805">Transcription regulation</keyword>
<feature type="non-terminal residue" evidence="15">
    <location>
        <position position="1"/>
    </location>
</feature>
<evidence type="ECO:0000259" key="14">
    <source>
        <dbReference type="PROSITE" id="PS50118"/>
    </source>
</evidence>
<dbReference type="GO" id="GO:0060070">
    <property type="term" value="P:canonical Wnt signaling pathway"/>
    <property type="evidence" value="ECO:0007669"/>
    <property type="project" value="TreeGrafter"/>
</dbReference>
<reference evidence="15" key="1">
    <citation type="submission" date="2023-07" db="EMBL/GenBank/DDBJ databases">
        <title>Chromosome-level genome assembly of Artemia franciscana.</title>
        <authorList>
            <person name="Jo E."/>
        </authorList>
    </citation>
    <scope>NUCLEOTIDE SEQUENCE</scope>
    <source>
        <tissue evidence="15">Whole body</tissue>
    </source>
</reference>
<dbReference type="SUPFAM" id="SSF47095">
    <property type="entry name" value="HMG-box"/>
    <property type="match status" value="1"/>
</dbReference>
<dbReference type="PANTHER" id="PTHR10373:SF38">
    <property type="entry name" value="PROTEIN PANGOLIN, ISOFORM J"/>
    <property type="match status" value="1"/>
</dbReference>
<sequence length="458" mass="49499">VLLGAANHVLGAAKKLLNWRTSGLALSYNTEEPLTPSSKISCVFSPSFLTGHHPSIGSASHPGLLSPGHPAAMHGFHQLRPEGGVHMGILGDHTQRTMSLGDKGPTTSNGDPGRPLDGSSNNQALGQVLVISEDKKKPHIKKPLNAFMLYMKEMRAKVVAECTLKESAAINQILGRRWHALGREEQAKYYEMARRERQIHMQMHPGWTARDNYAQGKKRKRRREKPSDNAGGISRLKNHFESFLCETDLSSCSADLSLNTNIGGHNYRSSCSYEFNGSYTDTYGPIDLAITSQGPPSVLSTLSPQAPTYVDLRKKKCIRYLDNGEGEPEDSHEEPLGSVGEEVSPNSKHNDESEDSSDEEDTSASDLGMSSPGMSLSSLASPAVLPSPSASLASPLTPSPATPSMPSHHSFLDNKPLGPPIRVPIGTNPHDINNPLSVNQLCGKDKTKESSQTMLSVT</sequence>
<accession>A0AA88LJG8</accession>
<gene>
    <name evidence="15" type="ORF">QYM36_000485</name>
</gene>
<evidence type="ECO:0000313" key="16">
    <source>
        <dbReference type="Proteomes" id="UP001187531"/>
    </source>
</evidence>
<evidence type="ECO:0000256" key="11">
    <source>
        <dbReference type="ARBA" id="ARBA00080285"/>
    </source>
</evidence>
<keyword evidence="16" id="KW-1185">Reference proteome</keyword>
<keyword evidence="7" id="KW-0804">Transcription</keyword>
<feature type="region of interest" description="Disordered" evidence="13">
    <location>
        <begin position="95"/>
        <end position="121"/>
    </location>
</feature>
<feature type="region of interest" description="Disordered" evidence="13">
    <location>
        <begin position="208"/>
        <end position="233"/>
    </location>
</feature>
<keyword evidence="8 12" id="KW-0539">Nucleus</keyword>
<keyword evidence="5 12" id="KW-0238">DNA-binding</keyword>
<protein>
    <recommendedName>
        <fullName evidence="11">dTCF</fullName>
    </recommendedName>
</protein>
<evidence type="ECO:0000313" key="15">
    <source>
        <dbReference type="EMBL" id="KAK2726041.1"/>
    </source>
</evidence>
<dbReference type="GO" id="GO:0072091">
    <property type="term" value="P:regulation of stem cell proliferation"/>
    <property type="evidence" value="ECO:0007669"/>
    <property type="project" value="UniProtKB-ARBA"/>
</dbReference>
<evidence type="ECO:0000256" key="10">
    <source>
        <dbReference type="ARBA" id="ARBA00061799"/>
    </source>
</evidence>
<evidence type="ECO:0000256" key="2">
    <source>
        <dbReference type="ARBA" id="ARBA00006569"/>
    </source>
</evidence>
<comment type="subunit">
    <text evidence="10">Binds to the beta-catenin homolog arm or to gro.</text>
</comment>
<dbReference type="InterPro" id="IPR036910">
    <property type="entry name" value="HMG_box_dom_sf"/>
</dbReference>
<dbReference type="EMBL" id="JAVRJZ010000002">
    <property type="protein sequence ID" value="KAK2726041.1"/>
    <property type="molecule type" value="Genomic_DNA"/>
</dbReference>
<dbReference type="FunFam" id="1.10.30.10:FF:000001">
    <property type="entry name" value="transcription factor 7 isoform X2"/>
    <property type="match status" value="1"/>
</dbReference>
<dbReference type="AlphaFoldDB" id="A0AA88LJG8"/>
<dbReference type="PANTHER" id="PTHR10373">
    <property type="entry name" value="TRANSCRIPTION FACTOR 7 FAMILY MEMBER"/>
    <property type="match status" value="1"/>
</dbReference>
<dbReference type="GO" id="GO:0000978">
    <property type="term" value="F:RNA polymerase II cis-regulatory region sequence-specific DNA binding"/>
    <property type="evidence" value="ECO:0007669"/>
    <property type="project" value="TreeGrafter"/>
</dbReference>
<evidence type="ECO:0000256" key="4">
    <source>
        <dbReference type="ARBA" id="ARBA00023015"/>
    </source>
</evidence>